<dbReference type="EMBL" id="CAADAN010000008">
    <property type="protein sequence ID" value="VFD32999.1"/>
    <property type="molecule type" value="Genomic_DNA"/>
</dbReference>
<name>A0AB74QC67_CLODI</name>
<accession>A0AB74QC67</accession>
<comment type="caution">
    <text evidence="1">The sequence shown here is derived from an EMBL/GenBank/DDBJ whole genome shotgun (WGS) entry which is preliminary data.</text>
</comment>
<dbReference type="AlphaFoldDB" id="A0AB74QC67"/>
<gene>
    <name evidence="1" type="ORF">SAMEA1402399_02354</name>
</gene>
<evidence type="ECO:0000313" key="2">
    <source>
        <dbReference type="Proteomes" id="UP000411588"/>
    </source>
</evidence>
<proteinExistence type="predicted"/>
<dbReference type="RefSeq" id="WP_021411140.1">
    <property type="nucleotide sequence ID" value="NZ_CAACZS010000006.1"/>
</dbReference>
<protein>
    <submittedName>
        <fullName evidence="1">Tail fiber protein H</fullName>
    </submittedName>
</protein>
<evidence type="ECO:0000313" key="1">
    <source>
        <dbReference type="EMBL" id="VFD32999.1"/>
    </source>
</evidence>
<organism evidence="1 2">
    <name type="scientific">Clostridioides difficile</name>
    <name type="common">Peptoclostridium difficile</name>
    <dbReference type="NCBI Taxonomy" id="1496"/>
    <lineage>
        <taxon>Bacteria</taxon>
        <taxon>Bacillati</taxon>
        <taxon>Bacillota</taxon>
        <taxon>Clostridia</taxon>
        <taxon>Peptostreptococcales</taxon>
        <taxon>Peptostreptococcaceae</taxon>
        <taxon>Clostridioides</taxon>
    </lineage>
</organism>
<reference evidence="1 2" key="1">
    <citation type="submission" date="2019-02" db="EMBL/GenBank/DDBJ databases">
        <authorList>
            <consortium name="Pathogen Informatics"/>
        </authorList>
    </citation>
    <scope>NUCLEOTIDE SEQUENCE [LARGE SCALE GENOMIC DNA]</scope>
    <source>
        <strain evidence="2">clo34</strain>
    </source>
</reference>
<sequence>MLEKLNENASLSELITTFGDVKNELQISKNNIASALGSPFAGTDKLDVTKTKIETLKNTFATNLTNKNVSTAGSESMQSLIDKVSSIKNIIKTAKSGNSLLRLQKAYIENYNSEQVWVWGAFTVDSLAFKPNLVFAQAGNSRNKYTIVSFDSSMELKSNLIFCTNSQSIPSTRYSIYHVKNREMDVDNGSSVGHFSGGFRLPIPNEDFDSSATISWFALGYK</sequence>
<dbReference type="Proteomes" id="UP000411588">
    <property type="component" value="Unassembled WGS sequence"/>
</dbReference>